<sequence length="424" mass="50511">MLDQLVLQFEQLTKQEFNQEKERVNYFIESAKKEIEISIGQKRRYKFHKFITGLNLEKYIFIQFEKVSIVINLNTEESEEINFISYKEDEINEKVFYIPIFGLCIYEEGQIINLETKEIINKGIISKYYENLHNKTNNNTLNFREERLKMFKLEKISSRSSENNSINVGENNEILNFKVSNEVPHSWWFKQKNSWNKIGYTQLENAGLCEYIALAMMIEYMETFVSSGFFSNSELEKYFSRNTNTSYNIENAISFYKNYENNNKIDSLVFNLYKLNDKKINLKYASEVHDTLMKFLKNKSIQNKLEWDWSNSWMHPSNPEDYLLKHNVPVMLSFVSSNLMSGHNIVVYGYDKKSGKLLANYGWGNNYSQRLLSRNSVWNFWSFGYWYAFKLRENSHKEELKPMFNFGGKDMSYKEAKEKGYIND</sequence>
<name>A0ABY5TU17_9BACT</name>
<protein>
    <submittedName>
        <fullName evidence="1">C10 family peptidase</fullName>
    </submittedName>
</protein>
<organism evidence="1 2">
    <name type="scientific">Mesomycoplasma molare</name>
    <dbReference type="NCBI Taxonomy" id="171288"/>
    <lineage>
        <taxon>Bacteria</taxon>
        <taxon>Bacillati</taxon>
        <taxon>Mycoplasmatota</taxon>
        <taxon>Mycoplasmoidales</taxon>
        <taxon>Metamycoplasmataceae</taxon>
        <taxon>Mesomycoplasma</taxon>
    </lineage>
</organism>
<dbReference type="InterPro" id="IPR054779">
    <property type="entry name" value="Cys_pept_put_mycoplasmatota"/>
</dbReference>
<proteinExistence type="predicted"/>
<evidence type="ECO:0000313" key="2">
    <source>
        <dbReference type="Proteomes" id="UP001058364"/>
    </source>
</evidence>
<keyword evidence="2" id="KW-1185">Reference proteome</keyword>
<gene>
    <name evidence="1" type="ORF">NX772_03685</name>
</gene>
<dbReference type="RefSeq" id="WP_051542214.1">
    <property type="nucleotide sequence ID" value="NZ_CP103423.1"/>
</dbReference>
<dbReference type="EMBL" id="CP103423">
    <property type="protein sequence ID" value="UWD34158.1"/>
    <property type="molecule type" value="Genomic_DNA"/>
</dbReference>
<evidence type="ECO:0000313" key="1">
    <source>
        <dbReference type="EMBL" id="UWD34158.1"/>
    </source>
</evidence>
<reference evidence="1" key="1">
    <citation type="submission" date="2022-08" db="EMBL/GenBank/DDBJ databases">
        <title>Complete genome sequence of Mycoplasma molare type strain H 542.</title>
        <authorList>
            <person name="Spergser J."/>
        </authorList>
    </citation>
    <scope>NUCLEOTIDE SEQUENCE</scope>
    <source>
        <strain evidence="1">H 542</strain>
    </source>
</reference>
<dbReference type="Proteomes" id="UP001058364">
    <property type="component" value="Chromosome"/>
</dbReference>
<accession>A0ABY5TU17</accession>
<dbReference type="NCBIfam" id="NF045837">
    <property type="entry name" value="Mplas_Cys_pep"/>
    <property type="match status" value="1"/>
</dbReference>